<feature type="domain" description="HTH lacI-type" evidence="4">
    <location>
        <begin position="12"/>
        <end position="66"/>
    </location>
</feature>
<dbReference type="InterPro" id="IPR000843">
    <property type="entry name" value="HTH_LacI"/>
</dbReference>
<dbReference type="InterPro" id="IPR046335">
    <property type="entry name" value="LacI/GalR-like_sensor"/>
</dbReference>
<name>A0A023WRX5_STUST</name>
<keyword evidence="2" id="KW-0238">DNA-binding</keyword>
<dbReference type="CDD" id="cd01392">
    <property type="entry name" value="HTH_LacI"/>
    <property type="match status" value="1"/>
</dbReference>
<sequence length="339" mass="37137">MTTRRRRSAERITLSDVARSAGCSLMSASRALSQPDLVSDALRERVEQAVKALGYVPHPAARSLASSRSNLVAVIIPSLSNAVFVDTVEAIQRVLMPAGYEMMIGVSHYRPEEDERLLRAYLAHQPAGLLITGFERSDAARAVPANYTAPMVTLMELSERPDDYCVGFSQLEAGVAMTRTLLERGYRHVAFAAAQLDPRTLQRAEGYRQAMRQAGRYEPTLELLTPQLSSIGLGAELLDRLLAQHPQIDAVFFNNDDLALGALFRAHQLGLDVPGRLAIAGFNDLPAAAWMHPALSTVRTRRGEIGELAAQMLLSLMRGQQPAERCIDVGFEVVMRDSA</sequence>
<evidence type="ECO:0000256" key="3">
    <source>
        <dbReference type="ARBA" id="ARBA00023163"/>
    </source>
</evidence>
<dbReference type="AlphaFoldDB" id="A0A023WRX5"/>
<dbReference type="Proteomes" id="UP000025238">
    <property type="component" value="Chromosome"/>
</dbReference>
<reference evidence="5 6" key="1">
    <citation type="submission" date="2014-03" db="EMBL/GenBank/DDBJ databases">
        <title>Complete genome sequence of Pseudomonas stutzeri 19SMN4.</title>
        <authorList>
            <person name="Brunet-Galmes I."/>
            <person name="Nogales B."/>
            <person name="Busquets A."/>
            <person name="Pena A."/>
            <person name="Gomila M."/>
            <person name="Garcia-Valdes E."/>
            <person name="Lalucat J."/>
            <person name="Bennasar A."/>
            <person name="Bosch R."/>
        </authorList>
    </citation>
    <scope>NUCLEOTIDE SEQUENCE [LARGE SCALE GENOMIC DNA]</scope>
    <source>
        <strain evidence="5 6">19SMN4</strain>
    </source>
</reference>
<evidence type="ECO:0000313" key="6">
    <source>
        <dbReference type="Proteomes" id="UP000025238"/>
    </source>
</evidence>
<evidence type="ECO:0000256" key="2">
    <source>
        <dbReference type="ARBA" id="ARBA00023125"/>
    </source>
</evidence>
<dbReference type="CDD" id="cd01575">
    <property type="entry name" value="PBP1_GntR"/>
    <property type="match status" value="1"/>
</dbReference>
<dbReference type="GO" id="GO:0003700">
    <property type="term" value="F:DNA-binding transcription factor activity"/>
    <property type="evidence" value="ECO:0007669"/>
    <property type="project" value="TreeGrafter"/>
</dbReference>
<gene>
    <name evidence="5" type="ORF">UIB01_10995</name>
</gene>
<dbReference type="SUPFAM" id="SSF53822">
    <property type="entry name" value="Periplasmic binding protein-like I"/>
    <property type="match status" value="1"/>
</dbReference>
<protein>
    <submittedName>
        <fullName evidence="5">LacI family transcriptional regulator</fullName>
    </submittedName>
</protein>
<dbReference type="SUPFAM" id="SSF47413">
    <property type="entry name" value="lambda repressor-like DNA-binding domains"/>
    <property type="match status" value="1"/>
</dbReference>
<dbReference type="Gene3D" id="1.10.260.40">
    <property type="entry name" value="lambda repressor-like DNA-binding domains"/>
    <property type="match status" value="1"/>
</dbReference>
<evidence type="ECO:0000313" key="5">
    <source>
        <dbReference type="EMBL" id="AHY42967.1"/>
    </source>
</evidence>
<evidence type="ECO:0000256" key="1">
    <source>
        <dbReference type="ARBA" id="ARBA00023015"/>
    </source>
</evidence>
<accession>A0A023WRX5</accession>
<dbReference type="PANTHER" id="PTHR30146">
    <property type="entry name" value="LACI-RELATED TRANSCRIPTIONAL REPRESSOR"/>
    <property type="match status" value="1"/>
</dbReference>
<dbReference type="Gene3D" id="3.40.50.2300">
    <property type="match status" value="2"/>
</dbReference>
<proteinExistence type="predicted"/>
<dbReference type="PANTHER" id="PTHR30146:SF2">
    <property type="entry name" value="HTH-TYPE TRANSCRIPTIONAL REGULATOR GNTR"/>
    <property type="match status" value="1"/>
</dbReference>
<dbReference type="Pfam" id="PF13377">
    <property type="entry name" value="Peripla_BP_3"/>
    <property type="match status" value="1"/>
</dbReference>
<dbReference type="InterPro" id="IPR010982">
    <property type="entry name" value="Lambda_DNA-bd_dom_sf"/>
</dbReference>
<evidence type="ECO:0000259" key="4">
    <source>
        <dbReference type="PROSITE" id="PS50932"/>
    </source>
</evidence>
<dbReference type="PATRIC" id="fig|316.97.peg.2197"/>
<dbReference type="Pfam" id="PF00356">
    <property type="entry name" value="LacI"/>
    <property type="match status" value="1"/>
</dbReference>
<dbReference type="InterPro" id="IPR028082">
    <property type="entry name" value="Peripla_BP_I"/>
</dbReference>
<organism evidence="5 6">
    <name type="scientific">Stutzerimonas stutzeri</name>
    <name type="common">Pseudomonas stutzeri</name>
    <dbReference type="NCBI Taxonomy" id="316"/>
    <lineage>
        <taxon>Bacteria</taxon>
        <taxon>Pseudomonadati</taxon>
        <taxon>Pseudomonadota</taxon>
        <taxon>Gammaproteobacteria</taxon>
        <taxon>Pseudomonadales</taxon>
        <taxon>Pseudomonadaceae</taxon>
        <taxon>Stutzerimonas</taxon>
    </lineage>
</organism>
<dbReference type="OrthoDB" id="5681588at2"/>
<keyword evidence="1" id="KW-0805">Transcription regulation</keyword>
<dbReference type="PROSITE" id="PS50932">
    <property type="entry name" value="HTH_LACI_2"/>
    <property type="match status" value="1"/>
</dbReference>
<dbReference type="KEGG" id="pstu:UIB01_10995"/>
<dbReference type="SMART" id="SM00354">
    <property type="entry name" value="HTH_LACI"/>
    <property type="match status" value="1"/>
</dbReference>
<dbReference type="EMBL" id="CP007509">
    <property type="protein sequence ID" value="AHY42967.1"/>
    <property type="molecule type" value="Genomic_DNA"/>
</dbReference>
<dbReference type="GO" id="GO:0000976">
    <property type="term" value="F:transcription cis-regulatory region binding"/>
    <property type="evidence" value="ECO:0007669"/>
    <property type="project" value="TreeGrafter"/>
</dbReference>
<keyword evidence="3" id="KW-0804">Transcription</keyword>